<evidence type="ECO:0000313" key="4">
    <source>
        <dbReference type="Proteomes" id="UP000279833"/>
    </source>
</evidence>
<dbReference type="PANTHER" id="PTHR46769:SF2">
    <property type="entry name" value="FIBROCYSTIN-L ISOFORM 2 PRECURSOR-RELATED"/>
    <property type="match status" value="1"/>
</dbReference>
<dbReference type="Gene3D" id="2.60.40.10">
    <property type="entry name" value="Immunoglobulins"/>
    <property type="match status" value="3"/>
</dbReference>
<accession>A0A3P8H529</accession>
<dbReference type="InterPro" id="IPR002909">
    <property type="entry name" value="IPT_dom"/>
</dbReference>
<dbReference type="InterPro" id="IPR014756">
    <property type="entry name" value="Ig_E-set"/>
</dbReference>
<dbReference type="AlphaFoldDB" id="A0A3P8H529"/>
<dbReference type="Proteomes" id="UP000279833">
    <property type="component" value="Unassembled WGS sequence"/>
</dbReference>
<protein>
    <recommendedName>
        <fullName evidence="2">IPT/TIG domain-containing protein</fullName>
    </recommendedName>
</protein>
<dbReference type="CDD" id="cd00603">
    <property type="entry name" value="IPT_PCSR"/>
    <property type="match status" value="2"/>
</dbReference>
<reference evidence="3 4" key="1">
    <citation type="submission" date="2018-11" db="EMBL/GenBank/DDBJ databases">
        <authorList>
            <consortium name="Pathogen Informatics"/>
        </authorList>
    </citation>
    <scope>NUCLEOTIDE SEQUENCE [LARGE SCALE GENOMIC DNA]</scope>
    <source>
        <strain>Dakar</strain>
        <strain evidence="4">Senegal</strain>
    </source>
</reference>
<name>A0A3P8H529_9TREM</name>
<evidence type="ECO:0000259" key="2">
    <source>
        <dbReference type="Pfam" id="PF01833"/>
    </source>
</evidence>
<proteinExistence type="predicted"/>
<evidence type="ECO:0000313" key="3">
    <source>
        <dbReference type="EMBL" id="VDP77654.1"/>
    </source>
</evidence>
<organism evidence="3 4">
    <name type="scientific">Schistosoma curassoni</name>
    <dbReference type="NCBI Taxonomy" id="6186"/>
    <lineage>
        <taxon>Eukaryota</taxon>
        <taxon>Metazoa</taxon>
        <taxon>Spiralia</taxon>
        <taxon>Lophotrochozoa</taxon>
        <taxon>Platyhelminthes</taxon>
        <taxon>Trematoda</taxon>
        <taxon>Digenea</taxon>
        <taxon>Strigeidida</taxon>
        <taxon>Schistosomatoidea</taxon>
        <taxon>Schistosomatidae</taxon>
        <taxon>Schistosoma</taxon>
    </lineage>
</organism>
<feature type="domain" description="IPT/TIG" evidence="2">
    <location>
        <begin position="123"/>
        <end position="189"/>
    </location>
</feature>
<sequence>MYSIFFYTDTLYWDSLTTCEGGFTCQILTKPSELLTKHGFIYRGCATPIVSSFSPFNIYAGSKITVSSPVLANCVDQLMINVGGADCTQPVQDINDSESIECDLSEEQVISAGLLTGQPLKPCSIYGGGQLIVYGSGFDPIYKNFNKITFNNEKECSIIEVTSGYIKCLVPIPDNTTIESNLNVTIQVQIKSRNQNDWIDTQHTTHSDCLYSYDITATPIIKNIEPREIINTNQTLTIYGSNLLLSNENYTNLQITLDNTPCIINIKSISINKLSCQLMNSLSSGYVTLNLFHEIRGYSKYETNLTIKSQITFYTIYPLEGSFAGGTIIKLNGNGLNDPTIKILFNLKECQIINEKNRTVNEIYCRTPEQLNYIQLNNYKVSINLSNGLFITNEYTYVDMKTPKVINITMNSINNNNGTLITQLNINGSMLNGDNNTQMKMTEVKLNQTLCTIVTIQNDYIQCYIVNLPSGIYQLIVDTPVYGYALSENNININFSLNSISPNSG</sequence>
<dbReference type="SUPFAM" id="SSF81296">
    <property type="entry name" value="E set domains"/>
    <property type="match status" value="3"/>
</dbReference>
<dbReference type="PANTHER" id="PTHR46769">
    <property type="entry name" value="POLYCYSTIC KIDNEY AND HEPATIC DISEASE 1 (AUTOSOMAL RECESSIVE)-LIKE 1"/>
    <property type="match status" value="1"/>
</dbReference>
<keyword evidence="1" id="KW-0732">Signal</keyword>
<gene>
    <name evidence="3" type="ORF">SCUD_LOCUS22084</name>
</gene>
<evidence type="ECO:0000256" key="1">
    <source>
        <dbReference type="ARBA" id="ARBA00022729"/>
    </source>
</evidence>
<feature type="domain" description="IPT/TIG" evidence="2">
    <location>
        <begin position="219"/>
        <end position="292"/>
    </location>
</feature>
<keyword evidence="4" id="KW-1185">Reference proteome</keyword>
<dbReference type="InterPro" id="IPR013783">
    <property type="entry name" value="Ig-like_fold"/>
</dbReference>
<dbReference type="Pfam" id="PF01833">
    <property type="entry name" value="TIG"/>
    <property type="match status" value="3"/>
</dbReference>
<dbReference type="EMBL" id="UZAK01048305">
    <property type="protein sequence ID" value="VDP77654.1"/>
    <property type="molecule type" value="Genomic_DNA"/>
</dbReference>
<dbReference type="InterPro" id="IPR052387">
    <property type="entry name" value="Fibrocystin"/>
</dbReference>
<feature type="domain" description="IPT/TIG" evidence="2">
    <location>
        <begin position="313"/>
        <end position="395"/>
    </location>
</feature>